<keyword evidence="5" id="KW-0677">Repeat</keyword>
<dbReference type="SUPFAM" id="SSF47336">
    <property type="entry name" value="ACP-like"/>
    <property type="match status" value="3"/>
</dbReference>
<evidence type="ECO:0000256" key="1">
    <source>
        <dbReference type="ARBA" id="ARBA00004792"/>
    </source>
</evidence>
<dbReference type="InterPro" id="IPR016036">
    <property type="entry name" value="Malonyl_transacylase_ACP-bd"/>
</dbReference>
<dbReference type="PROSITE" id="PS50075">
    <property type="entry name" value="CARRIER"/>
    <property type="match status" value="3"/>
</dbReference>
<evidence type="ECO:0000256" key="5">
    <source>
        <dbReference type="ARBA" id="ARBA00022737"/>
    </source>
</evidence>
<dbReference type="RefSeq" id="WP_286247289.1">
    <property type="nucleotide sequence ID" value="NZ_AP018448.1"/>
</dbReference>
<keyword evidence="3" id="KW-0597">Phosphoprotein</keyword>
<dbReference type="EMBL" id="AP018448">
    <property type="protein sequence ID" value="BBC29263.1"/>
    <property type="molecule type" value="Genomic_DNA"/>
</dbReference>
<comment type="pathway">
    <text evidence="1">Antibiotic biosynthesis.</text>
</comment>
<dbReference type="Proteomes" id="UP001321542">
    <property type="component" value="Chromosome"/>
</dbReference>
<dbReference type="InterPro" id="IPR036291">
    <property type="entry name" value="NAD(P)-bd_dom_sf"/>
</dbReference>
<name>A0ABM7F0L2_9ACTN</name>
<dbReference type="InterPro" id="IPR018201">
    <property type="entry name" value="Ketoacyl_synth_AS"/>
</dbReference>
<dbReference type="SMART" id="SM01294">
    <property type="entry name" value="PKS_PP_betabranch"/>
    <property type="match status" value="3"/>
</dbReference>
<accession>A0ABM7F0L2</accession>
<protein>
    <submittedName>
        <fullName evidence="11">Polyketide synthase</fullName>
    </submittedName>
</protein>
<organism evidence="11 12">
    <name type="scientific">Streptomyces graminofaciens</name>
    <dbReference type="NCBI Taxonomy" id="68212"/>
    <lineage>
        <taxon>Bacteria</taxon>
        <taxon>Bacillati</taxon>
        <taxon>Actinomycetota</taxon>
        <taxon>Actinomycetes</taxon>
        <taxon>Kitasatosporales</taxon>
        <taxon>Streptomycetaceae</taxon>
        <taxon>Streptomyces</taxon>
    </lineage>
</organism>
<evidence type="ECO:0000259" key="9">
    <source>
        <dbReference type="PROSITE" id="PS50075"/>
    </source>
</evidence>
<evidence type="ECO:0000256" key="8">
    <source>
        <dbReference type="ARBA" id="ARBA00023315"/>
    </source>
</evidence>
<dbReference type="InterPro" id="IPR020806">
    <property type="entry name" value="PKS_PP-bd"/>
</dbReference>
<evidence type="ECO:0000313" key="11">
    <source>
        <dbReference type="EMBL" id="BBC29263.1"/>
    </source>
</evidence>
<dbReference type="Gene3D" id="3.30.70.3290">
    <property type="match status" value="3"/>
</dbReference>
<keyword evidence="8" id="KW-0012">Acyltransferase</keyword>
<evidence type="ECO:0000256" key="2">
    <source>
        <dbReference type="ARBA" id="ARBA00022450"/>
    </source>
</evidence>
<dbReference type="SMART" id="SM00822">
    <property type="entry name" value="PKS_KR"/>
    <property type="match status" value="2"/>
</dbReference>
<keyword evidence="4" id="KW-0808">Transferase</keyword>
<dbReference type="InterPro" id="IPR014030">
    <property type="entry name" value="Ketoacyl_synth_N"/>
</dbReference>
<feature type="domain" description="Carrier" evidence="9">
    <location>
        <begin position="477"/>
        <end position="552"/>
    </location>
</feature>
<keyword evidence="7" id="KW-0511">Multifunctional enzyme</keyword>
<dbReference type="Gene3D" id="3.40.47.10">
    <property type="match status" value="2"/>
</dbReference>
<reference evidence="11 12" key="2">
    <citation type="journal article" date="2023" name="ChemBioChem">
        <title>Acyltransferase Domain Exchange between Two Independent Type I Polyketide Synthases in the Same Producer Strain of Macrolide Antibiotics.</title>
        <authorList>
            <person name="Kudo F."/>
            <person name="Kishikawa K."/>
            <person name="Tsuboi K."/>
            <person name="Kido T."/>
            <person name="Usui T."/>
            <person name="Hashimoto J."/>
            <person name="Shin-Ya K."/>
            <person name="Miyanaga A."/>
            <person name="Eguchi T."/>
        </authorList>
    </citation>
    <scope>NUCLEOTIDE SEQUENCE [LARGE SCALE GENOMIC DNA]</scope>
    <source>
        <strain evidence="11 12">A-8890</strain>
    </source>
</reference>
<dbReference type="Gene3D" id="6.10.140.1830">
    <property type="match status" value="1"/>
</dbReference>
<dbReference type="PANTHER" id="PTHR43775">
    <property type="entry name" value="FATTY ACID SYNTHASE"/>
    <property type="match status" value="1"/>
</dbReference>
<dbReference type="SMART" id="SM00825">
    <property type="entry name" value="PKS_KS"/>
    <property type="match status" value="2"/>
</dbReference>
<feature type="domain" description="Ketosynthase family 3 (KS3)" evidence="10">
    <location>
        <begin position="2160"/>
        <end position="2584"/>
    </location>
</feature>
<dbReference type="InterPro" id="IPR050091">
    <property type="entry name" value="PKS_NRPS_Biosynth_Enz"/>
</dbReference>
<keyword evidence="6" id="KW-0045">Antibiotic biosynthesis</keyword>
<dbReference type="InterPro" id="IPR036736">
    <property type="entry name" value="ACP-like_sf"/>
</dbReference>
<dbReference type="InterPro" id="IPR009081">
    <property type="entry name" value="PP-bd_ACP"/>
</dbReference>
<dbReference type="SMART" id="SM00827">
    <property type="entry name" value="PKS_AT"/>
    <property type="match status" value="3"/>
</dbReference>
<dbReference type="InterPro" id="IPR013968">
    <property type="entry name" value="PKS_KR"/>
</dbReference>
<dbReference type="InterPro" id="IPR006162">
    <property type="entry name" value="Ppantetheine_attach_site"/>
</dbReference>
<feature type="domain" description="Carrier" evidence="9">
    <location>
        <begin position="3561"/>
        <end position="3636"/>
    </location>
</feature>
<evidence type="ECO:0000259" key="10">
    <source>
        <dbReference type="PROSITE" id="PS52004"/>
    </source>
</evidence>
<dbReference type="InterPro" id="IPR016039">
    <property type="entry name" value="Thiolase-like"/>
</dbReference>
<dbReference type="SUPFAM" id="SSF51735">
    <property type="entry name" value="NAD(P)-binding Rossmann-fold domains"/>
    <property type="match status" value="4"/>
</dbReference>
<dbReference type="Pfam" id="PF00109">
    <property type="entry name" value="ketoacyl-synt"/>
    <property type="match status" value="2"/>
</dbReference>
<proteinExistence type="predicted"/>
<dbReference type="Pfam" id="PF18369">
    <property type="entry name" value="PKS_DE"/>
    <property type="match status" value="1"/>
</dbReference>
<dbReference type="Pfam" id="PF22336">
    <property type="entry name" value="RhiE-like_linker"/>
    <property type="match status" value="1"/>
</dbReference>
<dbReference type="InterPro" id="IPR001227">
    <property type="entry name" value="Ac_transferase_dom_sf"/>
</dbReference>
<evidence type="ECO:0000256" key="4">
    <source>
        <dbReference type="ARBA" id="ARBA00022679"/>
    </source>
</evidence>
<dbReference type="Pfam" id="PF00550">
    <property type="entry name" value="PP-binding"/>
    <property type="match status" value="3"/>
</dbReference>
<keyword evidence="12" id="KW-1185">Reference proteome</keyword>
<dbReference type="InterPro" id="IPR041618">
    <property type="entry name" value="PKS_DE"/>
</dbReference>
<dbReference type="InterPro" id="IPR014031">
    <property type="entry name" value="Ketoacyl_synth_C"/>
</dbReference>
<evidence type="ECO:0000256" key="3">
    <source>
        <dbReference type="ARBA" id="ARBA00022553"/>
    </source>
</evidence>
<dbReference type="SUPFAM" id="SSF53901">
    <property type="entry name" value="Thiolase-like"/>
    <property type="match status" value="2"/>
</dbReference>
<reference evidence="11 12" key="1">
    <citation type="journal article" date="2010" name="ChemBioChem">
        <title>Cloning and characterization of the biosynthetic gene cluster of 16-membered macrolide antibiotic FD-891: involvement of a dual functional cytochrome P450 monooxygenase catalyzing epoxidation and hydroxylation.</title>
        <authorList>
            <person name="Kudo F."/>
            <person name="Motegi A."/>
            <person name="Mizoue K."/>
            <person name="Eguchi T."/>
        </authorList>
    </citation>
    <scope>NUCLEOTIDE SEQUENCE [LARGE SCALE GENOMIC DNA]</scope>
    <source>
        <strain evidence="11 12">A-8890</strain>
    </source>
</reference>
<dbReference type="PROSITE" id="PS52004">
    <property type="entry name" value="KS3_2"/>
    <property type="match status" value="2"/>
</dbReference>
<gene>
    <name evidence="11" type="ORF">SGFS_005570</name>
</gene>
<dbReference type="InterPro" id="IPR032821">
    <property type="entry name" value="PKS_assoc"/>
</dbReference>
<feature type="domain" description="Ketosynthase family 3 (KS3)" evidence="10">
    <location>
        <begin position="572"/>
        <end position="996"/>
    </location>
</feature>
<dbReference type="PROSITE" id="PS00606">
    <property type="entry name" value="KS3_1"/>
    <property type="match status" value="2"/>
</dbReference>
<dbReference type="Pfam" id="PF16197">
    <property type="entry name" value="KAsynt_C_assoc"/>
    <property type="match status" value="2"/>
</dbReference>
<dbReference type="Pfam" id="PF02801">
    <property type="entry name" value="Ketoacyl-synt_C"/>
    <property type="match status" value="2"/>
</dbReference>
<dbReference type="Gene3D" id="3.40.50.720">
    <property type="entry name" value="NAD(P)-binding Rossmann-like Domain"/>
    <property type="match status" value="2"/>
</dbReference>
<dbReference type="PANTHER" id="PTHR43775:SF51">
    <property type="entry name" value="INACTIVE PHENOLPHTHIOCEROL SYNTHESIS POLYKETIDE SYNTHASE TYPE I PKS1-RELATED"/>
    <property type="match status" value="1"/>
</dbReference>
<dbReference type="CDD" id="cd08952">
    <property type="entry name" value="KR_1_SDR_x"/>
    <property type="match status" value="2"/>
</dbReference>
<dbReference type="SUPFAM" id="SSF55048">
    <property type="entry name" value="Probable ACP-binding domain of malonyl-CoA ACP transacylase"/>
    <property type="match status" value="3"/>
</dbReference>
<dbReference type="Gene3D" id="1.10.1200.10">
    <property type="entry name" value="ACP-like"/>
    <property type="match status" value="3"/>
</dbReference>
<dbReference type="Pfam" id="PF00698">
    <property type="entry name" value="Acyl_transf_1"/>
    <property type="match status" value="3"/>
</dbReference>
<dbReference type="SMART" id="SM00823">
    <property type="entry name" value="PKS_PP"/>
    <property type="match status" value="3"/>
</dbReference>
<sequence>MTSSPRPEPAPATVPLVLSADSAASLRTYAGRLRDTLAAHPEWSLTEVAATLAHTPSAVHRAALLAADHATLLARLTDLAEGRDGTGVTVGTPVGDGQGAADGPVFVFPGQGPQWPGMASALYGAAPAFRARMDECVQALEPYVDGWPLADTLLGTPDTALLDRPEVAQPALWAVMLSLAALWQSYGTEPAAVLGHSMGEVVAAVVADALTLDDGARVIAHWSRAQAELSGQGEMLSVLAPAEAVLSRLSHDRYAGRLDVAGLNGPASVTISGDTDAVHALHRELLDDGLQARLIAVGLAAHSAHIDRITPRMRNDLAALRPRPARLPFCSALEGRLLAPDVPLDADYWCRNLRSTVLFEQGTRAVLATGARVLLEVSPHPVLTAAMQSTIEATGAPAVTRGSVRRGDAGAERVLRTLGELYVDGVTPDWTVLYGRRPGSLVALPGPRPEEPAVASADARPALIDRLTTLTAAAQHALLEDLVRRQTAFALDLPATDAVVADRTFRDCGIDSASALTLRNRLCAALDTTLPVTLAFDHPTPAALAAHLRTALLSPPTEPAPAPATGDPSDAEDPVVIVGIGCRLPGGITGPDALWQTLTAGTDAVTAFPTDRGWDLTGEHRPGAGGRVHQGEAGFLYDAPLFDAAFFGVNPREALAMDPQQRLLLETSWETFEDAGVDPGPLRGSRTGVFIGAMAMDYGPQLDDSSETGGYVFTGNTGSVLSGRLAYLYGFEGPAVTVDTACSSSLVALHLAVRALRSGECELAVAGGVTVMSGLGMFEEFSRQGALSADGRCKAFSAHADGFGLAEGVGLVLLERLSAARVAGHQVLAVIRGSAINQDGASNGLTAPNGPAQQRVIRDALTDARLAPADVDAIEAHGTGTRLGDPIEGQALAAAYAGPRPQDRPLWLGSVKSNLGHTQAAAGVTGVVKTVLALRHELIPRTLHADEPTPYIDWQNGPLRPAVAPVPWPRAADRPRRAGVSSFGVSGTNAHVILEEAPVPERAQALEDAPVPEAAPADLSDEPIDHRPGPLPYVLSARTPQALRAQADRLLTHLATDPDPAALAYSLATTRAALPHRAAVVASDSASLRDGLRALADGGPHPAIVRGPATGVTADAAHPVFVFPGQGTQWTGMALELLASEPVFAQALDDCATALAEFTDWSLREALADAELLERVDVVQPALWAVMVSLVALWRSYGIEPAAVVGHSQGEIAAAVVAGALSLEDGARVVALRSRAIARSLAGRGGMASVSLPEADLTDRLAPWGGRVQIAAVNGPESVVVSGESQALDELLAELTDEGVRARRIPVDYASHSAQVERLEDELLNALAPLTPGPPTVPFHSTVDTGDAGDAGDTVQSHEAPPLDAAYWYRNLRAPVRFEQTVAALLDAGHRVFVEVSPHPVLTGGIEATAEAAGHEGVVAVGTLRRDQGGRVRAVTALAHLHVHGVRPDWAALVGTRHRVPLPMYAFQRDRFWPERTRPTTPRADTSADGFWDAVEQGDLSALTRTLELADPAQEESLGALLTALSAWRRRGRDSTTLDSWRYRLDWTPVPDRQTPALDGTWLLVVPAEATADPARLAIEEALAEHGGRALPLVLTGPVADRADLAARIAEAASPAAGPGEPGTAAGLTGVISLLALATGRHPEHPDVPTGTADTVTLLQALGDTATAAPLWCVTRGAVSSGLADPVTSPEQAMVWGLAPVAAAEHGRAWGGVIDVPDTWDRRSRTRLAAALAKDTVANDRAAKGTETPEDELALRPTGLYARRLTRAPLGTRVPPRHWRPEGTVLVTGGTGGLGAHTARWLARNHAPHLLLTNRRGPEAEGAAELAAELTALGSRVTIAACDMADRDAVADLVANVPAELPLTAVFHTAAVLDDAVLDELTPAHMDTVLRVKAAGAEHLHHATRHLDLTALVLFSSIAGTLGMAGMGNYAPGNARLDAYAHVLRAEGTPALSVAWAHWAGDGMAAHSTVEGLLRRRGGRTIDPGLALAALQQSLDHDETFLFLGDFDWTNPGQTMTAGRPRALLRALPELRATTTASPDTPGHTQSDDSLTSRLAALPAAEQDRTLRDLVRARAAAVLGHRAADAVDTGRAFKDLGFDSLTAVELRNDLGIATGLSLPSTLIYDHPTPAALAAHLRTRLLGDTPLPATAEPRPATAPDDDPIAIVGMACRLPGGVTSPEDLWQLLLVGGDAISGLPTDRGWDVAGLYDPDPERAGTTYSAQGGFIEDIAGFDAGFFGISPREALAMDPQQRLLLETSWEALERAGIDPDSLRESRTGVFTGISDGGYGPRVWDQDAEVAGYRVTGNAASVASGRVAYALGLEGPAVSVDTACSSSLVALHLAVQALRGGDCSLALAGGVMAMSSPAVFTEFSRLRGLAADGRCKAFGAGADGFGLAEGVGVLVVERLSDARRRGHRVLAVVRGTAVNQDGASNGLTAPNGPAQQRVIRQALASAGLRPGDVDAVEAHGTGTRLGDPIEAEALIAAYGPDREHPLLLGSLKSNIGHAQAAAGVAGVIKMVLSLRQGVVPATLHVDEPTWEVDWSAGAVELVRERRSWPEVERPRRAGVSSFGISGTNAHVILEEAPLVEEPVVVGDSVLGVVPWVVSARSEAALRGQAQRLVAHEEAAVVDVGYSLATSRSLLDHRAVVLGSDRESLLAGVRALAEGRETAGVVRGHSGGVRRAVFVFPGQGSQWVGMAAGLLEESETFRDQIVACDEVLAPLTGWSLVDVLRGVDGSPGLERVDVVQPVLWAVMVGLGRLWRSLGVEPAAVVGHSQGEIAAAVVAGVLSLEDGARVVAERSRLLNVLSGRGGMVSVPLPVDAVRLLLVPWSGAVGVAAVNGPRSVTVSGDVAALEELLARCEADGIDARRVAVDYASHSAHVEDIQAELLDALAPVVMRKAEVPFYSTVTAGLLETGGLDAGYWYRNLRQTVELEETVRGLAEDGFDAFIEVSPHPVLVPPVQDTLDEALEDTGVVLGTLRRDEGGLARFTTSLAQAHVQGIGVDWAEFFTNTGAQQVDLPTYSFQHKRYWLDATPTTHGGTPRRDPAPLDSCTYRVAWHRVDEPPKPQLHGTWLLFTPPGFGDHEWTSAAGQALARAGAEVIPCEIRAEDTSRAAVADTVRSALEGRASDVVGVLSLLALADRGGEPDQPIGTGLTGTILLAQALADVGLDVPLWCVTRGSAVVTDGDRLPGIGQSAVWGMGRIYSLEHPTRWGGSIEVPEGPADERLADRLCAVLAAAPGSGEDQVAIRRSGTFARRLVRAEAPAGPPTAPQKLHGTALVTGGTGALGAQVARWLAGQGVENVLLLSRSGPQAPGAAGLVEEINAMGVRASAVACDVSDRAALAQVIDAVPEDLPLTVVVHTAAVLDDSPIDALRPEQIDRVLRVKVGGALNLSELTAHLDLSAFVLFSSLGGTVGLPGQGNYAPGNAFLDALAQRRRLEGKPATSIAWGAWAGGGMAEGPVGGLLVRHGIPAMAPELALDGLRRALDLDESFMAVADIDWPRFHTAFTAARPSRMFDDIPEVRRILDEMTSVADAGAVGERPLTDRLKSLSAAERARALLQLVCDHLAVVLGHEDARDIPADRALRELGMDSVTGVELRNRLSAATGVKLPSAVVFDHPTPDALARHLGSRLVGTTDTPLTAVQDELGRLEDLLASVALPAADRSRVTTRLQSMLLHWTGAAAPDPESQDRTAYDVTSDDELFDLIDNDLGVS</sequence>
<feature type="domain" description="Carrier" evidence="9">
    <location>
        <begin position="2065"/>
        <end position="2140"/>
    </location>
</feature>
<dbReference type="CDD" id="cd00833">
    <property type="entry name" value="PKS"/>
    <property type="match status" value="2"/>
</dbReference>
<dbReference type="Pfam" id="PF08659">
    <property type="entry name" value="KR"/>
    <property type="match status" value="2"/>
</dbReference>
<keyword evidence="2" id="KW-0596">Phosphopantetheine</keyword>
<dbReference type="InterPro" id="IPR016035">
    <property type="entry name" value="Acyl_Trfase/lysoPLipase"/>
</dbReference>
<dbReference type="InterPro" id="IPR054514">
    <property type="entry name" value="RhiE-like_linker"/>
</dbReference>
<dbReference type="Gene3D" id="3.40.366.10">
    <property type="entry name" value="Malonyl-Coenzyme A Acyl Carrier Protein, domain 2"/>
    <property type="match status" value="3"/>
</dbReference>
<evidence type="ECO:0000313" key="12">
    <source>
        <dbReference type="Proteomes" id="UP001321542"/>
    </source>
</evidence>
<evidence type="ECO:0000256" key="7">
    <source>
        <dbReference type="ARBA" id="ARBA00023268"/>
    </source>
</evidence>
<dbReference type="InterPro" id="IPR057326">
    <property type="entry name" value="KR_dom"/>
</dbReference>
<dbReference type="InterPro" id="IPR014043">
    <property type="entry name" value="Acyl_transferase_dom"/>
</dbReference>
<evidence type="ECO:0000256" key="6">
    <source>
        <dbReference type="ARBA" id="ARBA00023194"/>
    </source>
</evidence>
<dbReference type="NCBIfam" id="NF045894">
    <property type="entry name" value="PKS_plus_SDR"/>
    <property type="match status" value="1"/>
</dbReference>
<dbReference type="InterPro" id="IPR020841">
    <property type="entry name" value="PKS_Beta-ketoAc_synthase_dom"/>
</dbReference>
<dbReference type="SUPFAM" id="SSF52151">
    <property type="entry name" value="FabD/lysophospholipase-like"/>
    <property type="match status" value="3"/>
</dbReference>
<dbReference type="PROSITE" id="PS00012">
    <property type="entry name" value="PHOSPHOPANTETHEINE"/>
    <property type="match status" value="2"/>
</dbReference>